<proteinExistence type="predicted"/>
<organism evidence="2">
    <name type="scientific">bioreactor metagenome</name>
    <dbReference type="NCBI Taxonomy" id="1076179"/>
    <lineage>
        <taxon>unclassified sequences</taxon>
        <taxon>metagenomes</taxon>
        <taxon>ecological metagenomes</taxon>
    </lineage>
</organism>
<gene>
    <name evidence="2" type="ORF">SDC9_165279</name>
</gene>
<accession>A0A645FW62</accession>
<dbReference type="AlphaFoldDB" id="A0A645FW62"/>
<feature type="compositionally biased region" description="Polar residues" evidence="1">
    <location>
        <begin position="1"/>
        <end position="12"/>
    </location>
</feature>
<dbReference type="EMBL" id="VSSQ01065162">
    <property type="protein sequence ID" value="MPN17922.1"/>
    <property type="molecule type" value="Genomic_DNA"/>
</dbReference>
<reference evidence="2" key="1">
    <citation type="submission" date="2019-08" db="EMBL/GenBank/DDBJ databases">
        <authorList>
            <person name="Kucharzyk K."/>
            <person name="Murdoch R.W."/>
            <person name="Higgins S."/>
            <person name="Loffler F."/>
        </authorList>
    </citation>
    <scope>NUCLEOTIDE SEQUENCE</scope>
</reference>
<protein>
    <submittedName>
        <fullName evidence="2">Uncharacterized protein</fullName>
    </submittedName>
</protein>
<feature type="compositionally biased region" description="Acidic residues" evidence="1">
    <location>
        <begin position="22"/>
        <end position="41"/>
    </location>
</feature>
<evidence type="ECO:0000256" key="1">
    <source>
        <dbReference type="SAM" id="MobiDB-lite"/>
    </source>
</evidence>
<sequence>MSDDNYVSAQKIENSENTENTTNEEVDYEEFSQDDIDALFN</sequence>
<name>A0A645FW62_9ZZZZ</name>
<evidence type="ECO:0000313" key="2">
    <source>
        <dbReference type="EMBL" id="MPN17922.1"/>
    </source>
</evidence>
<comment type="caution">
    <text evidence="2">The sequence shown here is derived from an EMBL/GenBank/DDBJ whole genome shotgun (WGS) entry which is preliminary data.</text>
</comment>
<feature type="region of interest" description="Disordered" evidence="1">
    <location>
        <begin position="1"/>
        <end position="41"/>
    </location>
</feature>